<evidence type="ECO:0000313" key="2">
    <source>
        <dbReference type="EMBL" id="MBL1407781.1"/>
    </source>
</evidence>
<keyword evidence="1" id="KW-0812">Transmembrane</keyword>
<dbReference type="Proteomes" id="UP000625283">
    <property type="component" value="Unassembled WGS sequence"/>
</dbReference>
<keyword evidence="3" id="KW-1185">Reference proteome</keyword>
<comment type="caution">
    <text evidence="2">The sequence shown here is derived from an EMBL/GenBank/DDBJ whole genome shotgun (WGS) entry which is preliminary data.</text>
</comment>
<protein>
    <submittedName>
        <fullName evidence="2">Tetratricopeptide repeat protein</fullName>
    </submittedName>
</protein>
<feature type="transmembrane region" description="Helical" evidence="1">
    <location>
        <begin position="86"/>
        <end position="104"/>
    </location>
</feature>
<dbReference type="InterPro" id="IPR011990">
    <property type="entry name" value="TPR-like_helical_dom_sf"/>
</dbReference>
<reference evidence="2 3" key="1">
    <citation type="submission" date="2021-01" db="EMBL/GenBank/DDBJ databases">
        <title>C459-1 draft genome sequence.</title>
        <authorList>
            <person name="Zhang X.-F."/>
        </authorList>
    </citation>
    <scope>NUCLEOTIDE SEQUENCE [LARGE SCALE GENOMIC DNA]</scope>
    <source>
        <strain evidence="3">C459-1</strain>
    </source>
</reference>
<evidence type="ECO:0000313" key="3">
    <source>
        <dbReference type="Proteomes" id="UP000625283"/>
    </source>
</evidence>
<keyword evidence="1" id="KW-1133">Transmembrane helix</keyword>
<gene>
    <name evidence="2" type="ORF">JKG61_03365</name>
</gene>
<dbReference type="EMBL" id="JAERTY010000002">
    <property type="protein sequence ID" value="MBL1407781.1"/>
    <property type="molecule type" value="Genomic_DNA"/>
</dbReference>
<proteinExistence type="predicted"/>
<evidence type="ECO:0000256" key="1">
    <source>
        <dbReference type="SAM" id="Phobius"/>
    </source>
</evidence>
<dbReference type="Pfam" id="PF13174">
    <property type="entry name" value="TPR_6"/>
    <property type="match status" value="1"/>
</dbReference>
<accession>A0ABS1QZC0</accession>
<dbReference type="Gene3D" id="1.25.40.10">
    <property type="entry name" value="Tetratricopeptide repeat domain"/>
    <property type="match status" value="1"/>
</dbReference>
<name>A0ABS1QZC0_9SPHI</name>
<sequence>MENHSEKIQDYIEGLLEGEELVMFEAQLVVDKELRNMVALQKEVYDILNKRTPIQDNSVKLKMTLDEVNQRYRDSSNSSRGFIKRWLPIVAAACLLIVGSLFFFQRSDELYELPTMRSEIVRGKTENISYENAVQAFNNGKYEEAGEILSTLLDGAPEQIQYQYYLGLSYIGSKQWSKAIDLLVPIANGPSVFSTESNYYLALAYYEKGDTDSAKMCLNKIPAEGFTGEKADRLRKKMD</sequence>
<dbReference type="RefSeq" id="WP_202101590.1">
    <property type="nucleotide sequence ID" value="NZ_JAERTY010000002.1"/>
</dbReference>
<dbReference type="SUPFAM" id="SSF48452">
    <property type="entry name" value="TPR-like"/>
    <property type="match status" value="1"/>
</dbReference>
<organism evidence="2 3">
    <name type="scientific">Sphingobacterium faecale</name>
    <dbReference type="NCBI Taxonomy" id="2803775"/>
    <lineage>
        <taxon>Bacteria</taxon>
        <taxon>Pseudomonadati</taxon>
        <taxon>Bacteroidota</taxon>
        <taxon>Sphingobacteriia</taxon>
        <taxon>Sphingobacteriales</taxon>
        <taxon>Sphingobacteriaceae</taxon>
        <taxon>Sphingobacterium</taxon>
    </lineage>
</organism>
<dbReference type="InterPro" id="IPR019734">
    <property type="entry name" value="TPR_rpt"/>
</dbReference>
<keyword evidence="1" id="KW-0472">Membrane</keyword>